<dbReference type="InterPro" id="IPR036087">
    <property type="entry name" value="Nict_dMeBzImd_PRibTrfase_sf"/>
</dbReference>
<evidence type="ECO:0000256" key="1">
    <source>
        <dbReference type="HAMAP-Rule" id="MF_01086"/>
    </source>
</evidence>
<organism evidence="2 3">
    <name type="scientific">Candidatus Nitrososphaera evergladensis SR1</name>
    <dbReference type="NCBI Taxonomy" id="1459636"/>
    <lineage>
        <taxon>Archaea</taxon>
        <taxon>Nitrososphaerota</taxon>
        <taxon>Nitrososphaeria</taxon>
        <taxon>Nitrososphaerales</taxon>
        <taxon>Nitrososphaeraceae</taxon>
        <taxon>Nitrososphaera</taxon>
    </lineage>
</organism>
<name>A0A075MR97_9ARCH</name>
<dbReference type="EMBL" id="CP007174">
    <property type="protein sequence ID" value="AIF83620.1"/>
    <property type="molecule type" value="Genomic_DNA"/>
</dbReference>
<protein>
    <recommendedName>
        <fullName evidence="1">UPF0284 protein NTE_01557</fullName>
    </recommendedName>
</protein>
<dbReference type="InterPro" id="IPR003200">
    <property type="entry name" value="Nict_dMeBzImd_PRibTrfase"/>
</dbReference>
<dbReference type="SUPFAM" id="SSF52733">
    <property type="entry name" value="Nicotinate mononucleotide:5,6-dimethylbenzimidazole phosphoribosyltransferase (CobT)"/>
    <property type="match status" value="1"/>
</dbReference>
<dbReference type="HOGENOM" id="CLU_053134_0_0_2"/>
<dbReference type="NCBIfam" id="TIGR00303">
    <property type="entry name" value="nicotinate mononucleotide-dependent phosphoribosyltransferase CobT"/>
    <property type="match status" value="1"/>
</dbReference>
<dbReference type="Pfam" id="PF02277">
    <property type="entry name" value="DBI_PRT"/>
    <property type="match status" value="1"/>
</dbReference>
<dbReference type="PANTHER" id="PTHR38811">
    <property type="match status" value="1"/>
</dbReference>
<evidence type="ECO:0000313" key="3">
    <source>
        <dbReference type="Proteomes" id="UP000028194"/>
    </source>
</evidence>
<dbReference type="eggNOG" id="arCOG04272">
    <property type="taxonomic scope" value="Archaea"/>
</dbReference>
<sequence>MVQDQDNIIGAKQAKTKFSAKNPFFCCVISHTATSEVPGLTVAGANPDLVKYTSPADAEFLHYGYCRCIPGVPATPDGKPTPAVITKAALELAEIPFLVVDAGTKVKPDIPCVSLGVKPGGNIAQENAMDVSDTKRALEYGHALGRQLARSSDLVVIGESIPGGTTTALAVLSALGVDAQFKVSSSMPENPHELKNKVVQSAFARARISTADGTPALEAVSLVGDPMMPTVAGITAGALEAGGAKVMLAGGTQMAAVLAVMKGLSIPLANLCMGTTVYVAKDSSADLAGLIKQVSPEVPVLACDLQLEKSSKPGLQAFARGFVKEGVGAGGSSIAAMLKTNASGKKMLAAIERVYERSIEKKSLT</sequence>
<dbReference type="Proteomes" id="UP000028194">
    <property type="component" value="Chromosome"/>
</dbReference>
<gene>
    <name evidence="2" type="ORF">NTE_01557</name>
</gene>
<dbReference type="Gene3D" id="3.40.50.10210">
    <property type="match status" value="1"/>
</dbReference>
<dbReference type="STRING" id="1459636.NTE_01557"/>
<dbReference type="HAMAP" id="MF_01086">
    <property type="entry name" value="UPF0284"/>
    <property type="match status" value="1"/>
</dbReference>
<dbReference type="CDD" id="cd02439">
    <property type="entry name" value="DMB-PRT_CobT"/>
    <property type="match status" value="1"/>
</dbReference>
<evidence type="ECO:0000313" key="2">
    <source>
        <dbReference type="EMBL" id="AIF83620.1"/>
    </source>
</evidence>
<dbReference type="GO" id="GO:0008939">
    <property type="term" value="F:nicotinate-nucleotide-dimethylbenzimidazole phosphoribosyltransferase activity"/>
    <property type="evidence" value="ECO:0007669"/>
    <property type="project" value="InterPro"/>
</dbReference>
<dbReference type="AlphaFoldDB" id="A0A075MR97"/>
<dbReference type="InterPro" id="IPR002805">
    <property type="entry name" value="Nict_dMeBzImd_PRibTrfase_arc"/>
</dbReference>
<accession>A0A075MR97</accession>
<dbReference type="GeneID" id="41597339"/>
<keyword evidence="3" id="KW-1185">Reference proteome</keyword>
<reference evidence="2 3" key="1">
    <citation type="journal article" date="2014" name="PLoS ONE">
        <title>Genome Sequence of Candidatus Nitrososphaera evergladensis from Group I.1b Enriched from Everglades Soil Reveals Novel Genomic Features of the Ammonia-Oxidizing Archaea.</title>
        <authorList>
            <person name="Zhalnina K.V."/>
            <person name="Dias R."/>
            <person name="Leonard M.T."/>
            <person name="Dorr de Quadros P."/>
            <person name="Camargo F.A."/>
            <person name="Drew J.C."/>
            <person name="Farmerie W.G."/>
            <person name="Daroub S.H."/>
            <person name="Triplett E.W."/>
        </authorList>
    </citation>
    <scope>NUCLEOTIDE SEQUENCE [LARGE SCALE GENOMIC DNA]</scope>
    <source>
        <strain evidence="2 3">SR1</strain>
    </source>
</reference>
<dbReference type="NCBIfam" id="NF003372">
    <property type="entry name" value="PRK04447.1-5"/>
    <property type="match status" value="1"/>
</dbReference>
<dbReference type="RefSeq" id="WP_226987221.1">
    <property type="nucleotide sequence ID" value="NZ_CP007174.1"/>
</dbReference>
<comment type="similarity">
    <text evidence="1">Belongs to the UPF0284 family.</text>
</comment>
<dbReference type="KEGG" id="nev:NTE_01557"/>
<dbReference type="PANTHER" id="PTHR38811:SF1">
    <property type="entry name" value="UPF0284 PROTEIN SLL1500"/>
    <property type="match status" value="1"/>
</dbReference>
<proteinExistence type="inferred from homology"/>